<evidence type="ECO:0000313" key="2">
    <source>
        <dbReference type="Proteomes" id="UP000306319"/>
    </source>
</evidence>
<gene>
    <name evidence="1" type="ORF">E5331_00510</name>
</gene>
<accession>A0AC61RIQ7</accession>
<keyword evidence="2" id="KW-1185">Reference proteome</keyword>
<organism evidence="1 2">
    <name type="scientific">Lepagella muris</name>
    <dbReference type="NCBI Taxonomy" id="3032870"/>
    <lineage>
        <taxon>Bacteria</taxon>
        <taxon>Pseudomonadati</taxon>
        <taxon>Bacteroidota</taxon>
        <taxon>Bacteroidia</taxon>
        <taxon>Bacteroidales</taxon>
        <taxon>Muribaculaceae</taxon>
        <taxon>Lepagella</taxon>
    </lineage>
</organism>
<comment type="caution">
    <text evidence="1">The sequence shown here is derived from an EMBL/GenBank/DDBJ whole genome shotgun (WGS) entry which is preliminary data.</text>
</comment>
<evidence type="ECO:0000313" key="1">
    <source>
        <dbReference type="EMBL" id="TGY80893.1"/>
    </source>
</evidence>
<name>A0AC61RIQ7_9BACT</name>
<dbReference type="Proteomes" id="UP000306319">
    <property type="component" value="Unassembled WGS sequence"/>
</dbReference>
<proteinExistence type="predicted"/>
<dbReference type="EMBL" id="SRYB01000001">
    <property type="protein sequence ID" value="TGY80893.1"/>
    <property type="molecule type" value="Genomic_DNA"/>
</dbReference>
<sequence length="136" mass="16180">MKEITAYRCQHCGKVYLKRHACQKHEDERCPENVEIRPLCYSCVHYAPDYDDENKERIEFVDYVDSYFGTEHYSIKLFSPNKCTYPKCTRKLFNNINLSQEMRKGLAESEYYPMPTPRTGGCPFYKVIPDHHHTNK</sequence>
<protein>
    <submittedName>
        <fullName evidence="1">Uncharacterized protein</fullName>
    </submittedName>
</protein>
<reference evidence="1" key="1">
    <citation type="submission" date="2019-04" db="EMBL/GenBank/DDBJ databases">
        <title>Microbes associate with the intestines of laboratory mice.</title>
        <authorList>
            <person name="Navarre W."/>
            <person name="Wong E."/>
            <person name="Huang K."/>
            <person name="Tropini C."/>
            <person name="Ng K."/>
            <person name="Yu B."/>
        </authorList>
    </citation>
    <scope>NUCLEOTIDE SEQUENCE</scope>
    <source>
        <strain evidence="1">NM04_E33</strain>
    </source>
</reference>